<dbReference type="SUPFAM" id="SSF111283">
    <property type="entry name" value="Putative modulator of DNA gyrase, PmbA/TldD"/>
    <property type="match status" value="1"/>
</dbReference>
<evidence type="ECO:0000313" key="9">
    <source>
        <dbReference type="Proteomes" id="UP000076079"/>
    </source>
</evidence>
<keyword evidence="9" id="KW-1185">Reference proteome</keyword>
<proteinExistence type="inferred from homology"/>
<dbReference type="InterPro" id="IPR045570">
    <property type="entry name" value="Metalloprtase-TldD/E_cen_dom"/>
</dbReference>
<dbReference type="Pfam" id="PF01523">
    <property type="entry name" value="PmbA_TldD_1st"/>
    <property type="match status" value="1"/>
</dbReference>
<dbReference type="EMBL" id="CP015136">
    <property type="protein sequence ID" value="AMY11988.1"/>
    <property type="molecule type" value="Genomic_DNA"/>
</dbReference>
<evidence type="ECO:0000256" key="4">
    <source>
        <dbReference type="ARBA" id="ARBA00023049"/>
    </source>
</evidence>
<dbReference type="Proteomes" id="UP000076079">
    <property type="component" value="Chromosome"/>
</dbReference>
<dbReference type="FunFam" id="3.30.2290.10:FF:000003">
    <property type="entry name" value="Zinc-dependent protease, TldD/PmbA family"/>
    <property type="match status" value="1"/>
</dbReference>
<dbReference type="Pfam" id="PF19290">
    <property type="entry name" value="PmbA_TldD_2nd"/>
    <property type="match status" value="1"/>
</dbReference>
<dbReference type="InterPro" id="IPR045569">
    <property type="entry name" value="Metalloprtase-TldD/E_C"/>
</dbReference>
<keyword evidence="3" id="KW-0378">Hydrolase</keyword>
<dbReference type="GO" id="GO:0006508">
    <property type="term" value="P:proteolysis"/>
    <property type="evidence" value="ECO:0007669"/>
    <property type="project" value="UniProtKB-KW"/>
</dbReference>
<feature type="domain" description="Metalloprotease TldD/E central" evidence="7">
    <location>
        <begin position="146"/>
        <end position="253"/>
    </location>
</feature>
<dbReference type="InterPro" id="IPR035068">
    <property type="entry name" value="TldD/PmbA_N"/>
</dbReference>
<sequence>MIDRRQFVQSMIALGAASSASPEVLFGQGSSELRDLADAALATAKKLGATYADIRINRYRNQFIFTRDRRVQNIANTDDHGFGIRLIVDGTWGFASSSAVSKDEIARVAAQAVGIAKANRAINQEPVRLAPVEGFDTSWNTPVKKNPFEMPLQPKLDLLLQIHEEALKVPGASFVSAFMQFVNEHKYFASSEGSHIEQSLIRTYPSFTITAVDKATGKFYSRRSLTSPMGMGYEYVESYPLLQEARVAAEEAVATHKAKPAPSGPKTLILHPSNLWLTIHESVGHPTELDRALGYEANFAGTSFLTTDKLGTFQFGSKLVNLVADRTQENGMATCGYDDDGVKSSRWHLVKDGTFVDYQTTRDQAHLIGQKASHGCSYADSWGSVPFQRMPNVSLEAGTKDVSEADIISATADGVYVKGDASFSIDHQRYNFQFSGQTFWEVKNGKITTQLRDLAYQSNTPEFWKACDMLGGPSTYALGGAFNDGKGQPVQSNSVSHGCPIARFAGVNILNTGQ</sequence>
<keyword evidence="4" id="KW-0482">Metalloprotease</keyword>
<evidence type="ECO:0000259" key="6">
    <source>
        <dbReference type="Pfam" id="PF19289"/>
    </source>
</evidence>
<comment type="similarity">
    <text evidence="1">Belongs to the peptidase U62 family.</text>
</comment>
<accession>A0A143PUW8</accession>
<gene>
    <name evidence="8" type="ORF">LuPra_05260</name>
</gene>
<dbReference type="PANTHER" id="PTHR30624">
    <property type="entry name" value="UNCHARACTERIZED PROTEIN TLDD AND PMBA"/>
    <property type="match status" value="1"/>
</dbReference>
<dbReference type="InterPro" id="IPR051463">
    <property type="entry name" value="Peptidase_U62_metallo"/>
</dbReference>
<dbReference type="Pfam" id="PF19289">
    <property type="entry name" value="PmbA_TldD_3rd"/>
    <property type="match status" value="1"/>
</dbReference>
<reference evidence="8 9" key="1">
    <citation type="journal article" date="2016" name="Genome Announc.">
        <title>First Complete Genome Sequence of a Subdivision 6 Acidobacterium Strain.</title>
        <authorList>
            <person name="Huang S."/>
            <person name="Vieira S."/>
            <person name="Bunk B."/>
            <person name="Riedel T."/>
            <person name="Sproer C."/>
            <person name="Overmann J."/>
        </authorList>
    </citation>
    <scope>NUCLEOTIDE SEQUENCE [LARGE SCALE GENOMIC DNA]</scope>
    <source>
        <strain evidence="9">DSM 100886 HEG_-6_39</strain>
    </source>
</reference>
<dbReference type="PANTHER" id="PTHR30624:SF10">
    <property type="entry name" value="CONSERVED PROTEIN"/>
    <property type="match status" value="1"/>
</dbReference>
<evidence type="ECO:0000256" key="3">
    <source>
        <dbReference type="ARBA" id="ARBA00022801"/>
    </source>
</evidence>
<evidence type="ECO:0000256" key="2">
    <source>
        <dbReference type="ARBA" id="ARBA00022670"/>
    </source>
</evidence>
<dbReference type="PATRIC" id="fig|1813736.3.peg.5535"/>
<evidence type="ECO:0000256" key="1">
    <source>
        <dbReference type="ARBA" id="ARBA00005836"/>
    </source>
</evidence>
<dbReference type="GO" id="GO:0005829">
    <property type="term" value="C:cytosol"/>
    <property type="evidence" value="ECO:0007669"/>
    <property type="project" value="TreeGrafter"/>
</dbReference>
<dbReference type="InterPro" id="IPR002510">
    <property type="entry name" value="Metalloprtase-TldD/E_N"/>
</dbReference>
<dbReference type="KEGG" id="abac:LuPra_05260"/>
<protein>
    <submittedName>
        <fullName evidence="8">Protease TldD</fullName>
    </submittedName>
</protein>
<feature type="domain" description="Metalloprotease TldD/E N-terminal" evidence="5">
    <location>
        <begin position="52"/>
        <end position="116"/>
    </location>
</feature>
<dbReference type="GO" id="GO:0008237">
    <property type="term" value="F:metallopeptidase activity"/>
    <property type="evidence" value="ECO:0007669"/>
    <property type="project" value="UniProtKB-KW"/>
</dbReference>
<dbReference type="AlphaFoldDB" id="A0A143PUW8"/>
<dbReference type="STRING" id="1855912.LuPra_05260"/>
<keyword evidence="2 8" id="KW-0645">Protease</keyword>
<feature type="domain" description="Metalloprotease TldD/E C-terminal" evidence="6">
    <location>
        <begin position="267"/>
        <end position="509"/>
    </location>
</feature>
<organism evidence="8 9">
    <name type="scientific">Luteitalea pratensis</name>
    <dbReference type="NCBI Taxonomy" id="1855912"/>
    <lineage>
        <taxon>Bacteria</taxon>
        <taxon>Pseudomonadati</taxon>
        <taxon>Acidobacteriota</taxon>
        <taxon>Vicinamibacteria</taxon>
        <taxon>Vicinamibacterales</taxon>
        <taxon>Vicinamibacteraceae</taxon>
        <taxon>Luteitalea</taxon>
    </lineage>
</organism>
<dbReference type="Gene3D" id="3.30.2290.10">
    <property type="entry name" value="PmbA/TldD superfamily"/>
    <property type="match status" value="1"/>
</dbReference>
<evidence type="ECO:0000313" key="8">
    <source>
        <dbReference type="EMBL" id="AMY11988.1"/>
    </source>
</evidence>
<evidence type="ECO:0000259" key="5">
    <source>
        <dbReference type="Pfam" id="PF01523"/>
    </source>
</evidence>
<evidence type="ECO:0000259" key="7">
    <source>
        <dbReference type="Pfam" id="PF19290"/>
    </source>
</evidence>
<dbReference type="InterPro" id="IPR036059">
    <property type="entry name" value="TldD/PmbA_sf"/>
</dbReference>
<name>A0A143PUW8_LUTPR</name>
<reference evidence="9" key="2">
    <citation type="submission" date="2016-04" db="EMBL/GenBank/DDBJ databases">
        <title>First Complete Genome Sequence of a Subdivision 6 Acidobacterium.</title>
        <authorList>
            <person name="Huang S."/>
            <person name="Vieira S."/>
            <person name="Bunk B."/>
            <person name="Riedel T."/>
            <person name="Sproeer C."/>
            <person name="Overmann J."/>
        </authorList>
    </citation>
    <scope>NUCLEOTIDE SEQUENCE [LARGE SCALE GENOMIC DNA]</scope>
    <source>
        <strain evidence="9">DSM 100886 HEG_-6_39</strain>
    </source>
</reference>